<gene>
    <name evidence="3" type="ORF">E2R54_05175</name>
</gene>
<evidence type="ECO:0000256" key="2">
    <source>
        <dbReference type="SAM" id="SignalP"/>
    </source>
</evidence>
<comment type="caution">
    <text evidence="3">The sequence shown here is derived from an EMBL/GenBank/DDBJ whole genome shotgun (WGS) entry which is preliminary data.</text>
</comment>
<feature type="signal peptide" evidence="2">
    <location>
        <begin position="1"/>
        <end position="49"/>
    </location>
</feature>
<dbReference type="EMBL" id="SMZX01000001">
    <property type="protein sequence ID" value="TDL45835.1"/>
    <property type="molecule type" value="Genomic_DNA"/>
</dbReference>
<dbReference type="Pfam" id="PF19516">
    <property type="entry name" value="DUF6049"/>
    <property type="match status" value="1"/>
</dbReference>
<keyword evidence="2" id="KW-0732">Signal</keyword>
<name>A0A4R5YK78_9MICO</name>
<dbReference type="InterPro" id="IPR046112">
    <property type="entry name" value="DUF6049"/>
</dbReference>
<sequence>MDRTGIDLFMTFISPVPGRRPPRRSRWLRAATAATAVIALSAPAPLAFAAVEDSGEEQPPTAVLAPTNNGILPASGSLTLTVTADNPGTEALAAGDATFELGTRPLTTGGALSSWLDSGAAAVPFAEVGETAVPEIAAEQSASESVSVDTDDEIFDDKDPGVYPARVVYRTGDETVRARTVIVVPRTGEPAKQVGVVVPITAGPQSSGSLSADTLRALTADDGDLRGQLNAVAGTDAILAIDPAITASIRALGSAAPADAVSWLDELMSLPNDRFALQYGDADLAAQVGAGATSPAQLASYAAYLDAANFAAAGAAAGGATPEPTPTPGAVTVPTLDELLDVGADRDAVFWPATGTAGAETATVLGALTGTTDTPVTLLPSSVVRTDAAAHATADGADLLVYDRDLSALLEQASTSADDTARDNALAEYTARATLGSPAGSLLVTVDRANGRSESELRDAIQAATALPGWTTTDLDGLLAERPATVRLTSIAPDEDRIAMIDDFRDAQPGLRLIAGVLEDPALLASSERATELQLLGNAWRDDREGWDAAVQAQRDRIDTWTDGVALVLGGPITLAGSSAPLVFTVRNDLPWPARVNLLATPGDARLVIESTTEVSIGGQQTSRVAVPVSALVGSGESSVGLQLRTPAGLDIGPRETVQVSVRAEWESVAVVVLAVLVSVLLVFGVVRTIRRRRRMPVDA</sequence>
<keyword evidence="1" id="KW-0472">Membrane</keyword>
<accession>A0A4R5YK78</accession>
<protein>
    <recommendedName>
        <fullName evidence="5">2-oxoglutarate dehydrogenase</fullName>
    </recommendedName>
</protein>
<evidence type="ECO:0000313" key="3">
    <source>
        <dbReference type="EMBL" id="TDL45835.1"/>
    </source>
</evidence>
<proteinExistence type="predicted"/>
<dbReference type="Proteomes" id="UP000295633">
    <property type="component" value="Unassembled WGS sequence"/>
</dbReference>
<reference evidence="3 4" key="1">
    <citation type="submission" date="2019-03" db="EMBL/GenBank/DDBJ databases">
        <title>Genome Sequencing and Assembly of Various Microbes Isolated from Partially Reclaimed Soil and Acid Mine Drainage (AMD) Site.</title>
        <authorList>
            <person name="Steinbock B."/>
            <person name="Bechtold R."/>
            <person name="Sevigny J.L."/>
            <person name="Thomas D."/>
            <person name="Cuthill L.R."/>
            <person name="Aveiro Johannsen E.J."/>
            <person name="Thomas K."/>
            <person name="Ghosh A."/>
        </authorList>
    </citation>
    <scope>NUCLEOTIDE SEQUENCE [LARGE SCALE GENOMIC DNA]</scope>
    <source>
        <strain evidence="3 4">F-B2</strain>
    </source>
</reference>
<keyword evidence="1" id="KW-1133">Transmembrane helix</keyword>
<feature type="chain" id="PRO_5021019810" description="2-oxoglutarate dehydrogenase" evidence="2">
    <location>
        <begin position="50"/>
        <end position="700"/>
    </location>
</feature>
<keyword evidence="1" id="KW-0812">Transmembrane</keyword>
<dbReference type="RefSeq" id="WP_133398933.1">
    <property type="nucleotide sequence ID" value="NZ_SMZX01000001.1"/>
</dbReference>
<evidence type="ECO:0000313" key="4">
    <source>
        <dbReference type="Proteomes" id="UP000295633"/>
    </source>
</evidence>
<organism evidence="3 4">
    <name type="scientific">Microbacterium oleivorans</name>
    <dbReference type="NCBI Taxonomy" id="273677"/>
    <lineage>
        <taxon>Bacteria</taxon>
        <taxon>Bacillati</taxon>
        <taxon>Actinomycetota</taxon>
        <taxon>Actinomycetes</taxon>
        <taxon>Micrococcales</taxon>
        <taxon>Microbacteriaceae</taxon>
        <taxon>Microbacterium</taxon>
    </lineage>
</organism>
<dbReference type="AlphaFoldDB" id="A0A4R5YK78"/>
<evidence type="ECO:0008006" key="5">
    <source>
        <dbReference type="Google" id="ProtNLM"/>
    </source>
</evidence>
<feature type="transmembrane region" description="Helical" evidence="1">
    <location>
        <begin position="669"/>
        <end position="687"/>
    </location>
</feature>
<evidence type="ECO:0000256" key="1">
    <source>
        <dbReference type="SAM" id="Phobius"/>
    </source>
</evidence>